<dbReference type="EMBL" id="CP040871">
    <property type="protein sequence ID" value="QDA58378.1"/>
    <property type="molecule type" value="Genomic_DNA"/>
</dbReference>
<reference evidence="1 2" key="1">
    <citation type="submission" date="2019-06" db="EMBL/GenBank/DDBJ databases">
        <title>Thermomonas aquatica sp. nov., isolated from an industrial wastewater treatment plant.</title>
        <authorList>
            <person name="Jeon J.H."/>
            <person name="Park D.-S."/>
        </authorList>
    </citation>
    <scope>NUCLEOTIDE SEQUENCE [LARGE SCALE GENOMIC DNA]</scope>
    <source>
        <strain evidence="1 2">SY21</strain>
    </source>
</reference>
<dbReference type="OrthoDB" id="6058167at2"/>
<accession>A0A5B7ZTU8</accession>
<evidence type="ECO:0000313" key="2">
    <source>
        <dbReference type="Proteomes" id="UP000308149"/>
    </source>
</evidence>
<protein>
    <recommendedName>
        <fullName evidence="3">STAS/SEC14 domain-containing protein</fullName>
    </recommendedName>
</protein>
<sequence>MSNTRVVNGPGFRICYDDEPDYLRAYVFDGTDSLEVSSAMWRMLGDECRASAAGRLLVLEDLLSTVDVPGIGQVVDAMFAAGLADVRIAFVELRDDIEGSELGESMCLERGMTIRVFSQEPVARRWLIYGD</sequence>
<gene>
    <name evidence="1" type="ORF">FHQ07_14210</name>
</gene>
<name>A0A5B7ZTU8_9GAMM</name>
<dbReference type="AlphaFoldDB" id="A0A5B7ZTU8"/>
<keyword evidence="2" id="KW-1185">Reference proteome</keyword>
<dbReference type="Proteomes" id="UP000308149">
    <property type="component" value="Chromosome"/>
</dbReference>
<dbReference type="RefSeq" id="WP_139717771.1">
    <property type="nucleotide sequence ID" value="NZ_CP040871.1"/>
</dbReference>
<evidence type="ECO:0008006" key="3">
    <source>
        <dbReference type="Google" id="ProtNLM"/>
    </source>
</evidence>
<organism evidence="1 2">
    <name type="scientific">Thermomonas aquatica</name>
    <dbReference type="NCBI Taxonomy" id="2202149"/>
    <lineage>
        <taxon>Bacteria</taxon>
        <taxon>Pseudomonadati</taxon>
        <taxon>Pseudomonadota</taxon>
        <taxon>Gammaproteobacteria</taxon>
        <taxon>Lysobacterales</taxon>
        <taxon>Lysobacteraceae</taxon>
        <taxon>Thermomonas</taxon>
    </lineage>
</organism>
<proteinExistence type="predicted"/>
<dbReference type="KEGG" id="thes:FHQ07_14210"/>
<evidence type="ECO:0000313" key="1">
    <source>
        <dbReference type="EMBL" id="QDA58378.1"/>
    </source>
</evidence>